<dbReference type="InterPro" id="IPR000719">
    <property type="entry name" value="Prot_kinase_dom"/>
</dbReference>
<dbReference type="InterPro" id="IPR001245">
    <property type="entry name" value="Ser-Thr/Tyr_kinase_cat_dom"/>
</dbReference>
<name>A0AAD6ERY5_9POAL</name>
<dbReference type="AlphaFoldDB" id="A0AAD6ERY5"/>
<comment type="catalytic activity">
    <reaction evidence="13">
        <text>L-threonyl-[protein] + ATP = O-phospho-L-threonyl-[protein] + ADP + H(+)</text>
        <dbReference type="Rhea" id="RHEA:46608"/>
        <dbReference type="Rhea" id="RHEA-COMP:11060"/>
        <dbReference type="Rhea" id="RHEA-COMP:11605"/>
        <dbReference type="ChEBI" id="CHEBI:15378"/>
        <dbReference type="ChEBI" id="CHEBI:30013"/>
        <dbReference type="ChEBI" id="CHEBI:30616"/>
        <dbReference type="ChEBI" id="CHEBI:61977"/>
        <dbReference type="ChEBI" id="CHEBI:456216"/>
        <dbReference type="EC" id="2.7.11.1"/>
    </reaction>
</comment>
<keyword evidence="4" id="KW-0597">Phosphoprotein</keyword>
<gene>
    <name evidence="17" type="ORF">LUZ61_002718</name>
</gene>
<evidence type="ECO:0000313" key="18">
    <source>
        <dbReference type="Proteomes" id="UP001210211"/>
    </source>
</evidence>
<evidence type="ECO:0000256" key="12">
    <source>
        <dbReference type="ARBA" id="ARBA00023170"/>
    </source>
</evidence>
<evidence type="ECO:0000256" key="3">
    <source>
        <dbReference type="ARBA" id="ARBA00022527"/>
    </source>
</evidence>
<dbReference type="InterPro" id="IPR011009">
    <property type="entry name" value="Kinase-like_dom_sf"/>
</dbReference>
<keyword evidence="3" id="KW-0723">Serine/threonine-protein kinase</keyword>
<accession>A0AAD6ERY5</accession>
<evidence type="ECO:0000256" key="9">
    <source>
        <dbReference type="ARBA" id="ARBA00022840"/>
    </source>
</evidence>
<dbReference type="Gene3D" id="1.10.510.10">
    <property type="entry name" value="Transferase(Phosphotransferase) domain 1"/>
    <property type="match status" value="1"/>
</dbReference>
<feature type="domain" description="Protein kinase" evidence="16">
    <location>
        <begin position="70"/>
        <end position="349"/>
    </location>
</feature>
<dbReference type="GO" id="GO:0004674">
    <property type="term" value="F:protein serine/threonine kinase activity"/>
    <property type="evidence" value="ECO:0007669"/>
    <property type="project" value="UniProtKB-KW"/>
</dbReference>
<keyword evidence="8" id="KW-0418">Kinase</keyword>
<evidence type="ECO:0000256" key="2">
    <source>
        <dbReference type="ARBA" id="ARBA00012513"/>
    </source>
</evidence>
<evidence type="ECO:0000259" key="16">
    <source>
        <dbReference type="PROSITE" id="PS50011"/>
    </source>
</evidence>
<dbReference type="SUPFAM" id="SSF56112">
    <property type="entry name" value="Protein kinase-like (PK-like)"/>
    <property type="match status" value="1"/>
</dbReference>
<dbReference type="FunFam" id="3.30.200.20:FF:000305">
    <property type="entry name" value="PTI1-like tyrosine-protein kinase At3g15890"/>
    <property type="match status" value="1"/>
</dbReference>
<proteinExistence type="predicted"/>
<dbReference type="SMART" id="SM00220">
    <property type="entry name" value="S_TKc"/>
    <property type="match status" value="1"/>
</dbReference>
<dbReference type="EMBL" id="JAMRDG010000001">
    <property type="protein sequence ID" value="KAJ3699013.1"/>
    <property type="molecule type" value="Genomic_DNA"/>
</dbReference>
<protein>
    <recommendedName>
        <fullName evidence="2">non-specific serine/threonine protein kinase</fullName>
        <ecNumber evidence="2">2.7.11.1</ecNumber>
    </recommendedName>
</protein>
<dbReference type="InterPro" id="IPR008271">
    <property type="entry name" value="Ser/Thr_kinase_AS"/>
</dbReference>
<keyword evidence="11" id="KW-0472">Membrane</keyword>
<evidence type="ECO:0000256" key="8">
    <source>
        <dbReference type="ARBA" id="ARBA00022777"/>
    </source>
</evidence>
<evidence type="ECO:0000256" key="5">
    <source>
        <dbReference type="ARBA" id="ARBA00022679"/>
    </source>
</evidence>
<keyword evidence="7" id="KW-0547">Nucleotide-binding</keyword>
<organism evidence="17 18">
    <name type="scientific">Rhynchospora tenuis</name>
    <dbReference type="NCBI Taxonomy" id="198213"/>
    <lineage>
        <taxon>Eukaryota</taxon>
        <taxon>Viridiplantae</taxon>
        <taxon>Streptophyta</taxon>
        <taxon>Embryophyta</taxon>
        <taxon>Tracheophyta</taxon>
        <taxon>Spermatophyta</taxon>
        <taxon>Magnoliopsida</taxon>
        <taxon>Liliopsida</taxon>
        <taxon>Poales</taxon>
        <taxon>Cyperaceae</taxon>
        <taxon>Cyperoideae</taxon>
        <taxon>Rhynchosporeae</taxon>
        <taxon>Rhynchospora</taxon>
    </lineage>
</organism>
<evidence type="ECO:0000313" key="17">
    <source>
        <dbReference type="EMBL" id="KAJ3699013.1"/>
    </source>
</evidence>
<dbReference type="CDD" id="cd14066">
    <property type="entry name" value="STKc_IRAK"/>
    <property type="match status" value="1"/>
</dbReference>
<keyword evidence="6" id="KW-0812">Transmembrane</keyword>
<dbReference type="PANTHER" id="PTHR47982">
    <property type="entry name" value="PROLINE-RICH RECEPTOR-LIKE PROTEIN KINASE PERK4"/>
    <property type="match status" value="1"/>
</dbReference>
<comment type="caution">
    <text evidence="17">The sequence shown here is derived from an EMBL/GenBank/DDBJ whole genome shotgun (WGS) entry which is preliminary data.</text>
</comment>
<keyword evidence="12" id="KW-0675">Receptor</keyword>
<dbReference type="InterPro" id="IPR047117">
    <property type="entry name" value="PERK1-13-like"/>
</dbReference>
<dbReference type="EC" id="2.7.11.1" evidence="2"/>
<evidence type="ECO:0000256" key="6">
    <source>
        <dbReference type="ARBA" id="ARBA00022692"/>
    </source>
</evidence>
<dbReference type="GO" id="GO:0005886">
    <property type="term" value="C:plasma membrane"/>
    <property type="evidence" value="ECO:0007669"/>
    <property type="project" value="UniProtKB-SubCell"/>
</dbReference>
<comment type="catalytic activity">
    <reaction evidence="14">
        <text>L-seryl-[protein] + ATP = O-phospho-L-seryl-[protein] + ADP + H(+)</text>
        <dbReference type="Rhea" id="RHEA:17989"/>
        <dbReference type="Rhea" id="RHEA-COMP:9863"/>
        <dbReference type="Rhea" id="RHEA-COMP:11604"/>
        <dbReference type="ChEBI" id="CHEBI:15378"/>
        <dbReference type="ChEBI" id="CHEBI:29999"/>
        <dbReference type="ChEBI" id="CHEBI:30616"/>
        <dbReference type="ChEBI" id="CHEBI:83421"/>
        <dbReference type="ChEBI" id="CHEBI:456216"/>
        <dbReference type="EC" id="2.7.11.1"/>
    </reaction>
</comment>
<reference evidence="17 18" key="1">
    <citation type="journal article" date="2022" name="Cell">
        <title>Repeat-based holocentromeres influence genome architecture and karyotype evolution.</title>
        <authorList>
            <person name="Hofstatter P.G."/>
            <person name="Thangavel G."/>
            <person name="Lux T."/>
            <person name="Neumann P."/>
            <person name="Vondrak T."/>
            <person name="Novak P."/>
            <person name="Zhang M."/>
            <person name="Costa L."/>
            <person name="Castellani M."/>
            <person name="Scott A."/>
            <person name="Toegelov H."/>
            <person name="Fuchs J."/>
            <person name="Mata-Sucre Y."/>
            <person name="Dias Y."/>
            <person name="Vanzela A.L.L."/>
            <person name="Huettel B."/>
            <person name="Almeida C.C.S."/>
            <person name="Simkova H."/>
            <person name="Souza G."/>
            <person name="Pedrosa-Harand A."/>
            <person name="Macas J."/>
            <person name="Mayer K.F.X."/>
            <person name="Houben A."/>
            <person name="Marques A."/>
        </authorList>
    </citation>
    <scope>NUCLEOTIDE SEQUENCE [LARGE SCALE GENOMIC DNA]</scope>
    <source>
        <strain evidence="17">RhyTen1mFocal</strain>
    </source>
</reference>
<dbReference type="Proteomes" id="UP001210211">
    <property type="component" value="Unassembled WGS sequence"/>
</dbReference>
<dbReference type="PROSITE" id="PS50011">
    <property type="entry name" value="PROTEIN_KINASE_DOM"/>
    <property type="match status" value="1"/>
</dbReference>
<dbReference type="PANTHER" id="PTHR47982:SF38">
    <property type="entry name" value="PROTEIN KINASE DOMAIN-CONTAINING PROTEIN"/>
    <property type="match status" value="1"/>
</dbReference>
<evidence type="ECO:0000256" key="13">
    <source>
        <dbReference type="ARBA" id="ARBA00047899"/>
    </source>
</evidence>
<evidence type="ECO:0000256" key="4">
    <source>
        <dbReference type="ARBA" id="ARBA00022553"/>
    </source>
</evidence>
<dbReference type="Gene3D" id="3.30.200.20">
    <property type="entry name" value="Phosphorylase Kinase, domain 1"/>
    <property type="match status" value="1"/>
</dbReference>
<evidence type="ECO:0000256" key="14">
    <source>
        <dbReference type="ARBA" id="ARBA00048679"/>
    </source>
</evidence>
<sequence length="384" mass="43325">MKIKNKSKGKGRSLIKIQSQSMHLRSKFARFLLWLVRCGSTADRSRRDEGSNSTRWVFSLKELHSATNSFNYDNQIGEGPFGSVYWGQLWDGTQIVVKRLKVLSNRSEADFAADVEVLGGVKHKNLLSFRGYCSEGQERLLVYDYMQNLSLYAHLHGTHAPERLLDWRRRMAIAIGSAHGIAYLHHHATPHIIHTDIKAKNILLDTNFEAHVADFGFSRLIPESATHLTRAVKSAPGYLAPEYITLENATKACDVYSFGVLLLELASGRRPVEASSETKVSAIQEWAFFLARDKRFDEIADKNLGGKYSESELKRVVLVALMCTQQEAEKRPTMIEVAAILKGESKEMLSKLDLDQMYRPEQKLTSQASSVDNVGKNSMRFEGK</sequence>
<feature type="region of interest" description="Disordered" evidence="15">
    <location>
        <begin position="364"/>
        <end position="384"/>
    </location>
</feature>
<dbReference type="Pfam" id="PF07714">
    <property type="entry name" value="PK_Tyr_Ser-Thr"/>
    <property type="match status" value="1"/>
</dbReference>
<evidence type="ECO:0000256" key="1">
    <source>
        <dbReference type="ARBA" id="ARBA00004162"/>
    </source>
</evidence>
<evidence type="ECO:0000256" key="10">
    <source>
        <dbReference type="ARBA" id="ARBA00022989"/>
    </source>
</evidence>
<keyword evidence="18" id="KW-1185">Reference proteome</keyword>
<evidence type="ECO:0000256" key="11">
    <source>
        <dbReference type="ARBA" id="ARBA00023136"/>
    </source>
</evidence>
<keyword evidence="10" id="KW-1133">Transmembrane helix</keyword>
<comment type="subcellular location">
    <subcellularLocation>
        <location evidence="1">Cell membrane</location>
        <topology evidence="1">Single-pass membrane protein</topology>
    </subcellularLocation>
</comment>
<dbReference type="FunFam" id="1.10.510.10:FF:000146">
    <property type="entry name" value="LRR receptor-like serine/threonine-protein kinase IOS1"/>
    <property type="match status" value="1"/>
</dbReference>
<feature type="compositionally biased region" description="Polar residues" evidence="15">
    <location>
        <begin position="364"/>
        <end position="376"/>
    </location>
</feature>
<evidence type="ECO:0000256" key="7">
    <source>
        <dbReference type="ARBA" id="ARBA00022741"/>
    </source>
</evidence>
<keyword evidence="9" id="KW-0067">ATP-binding</keyword>
<evidence type="ECO:0000256" key="15">
    <source>
        <dbReference type="SAM" id="MobiDB-lite"/>
    </source>
</evidence>
<dbReference type="PROSITE" id="PS00108">
    <property type="entry name" value="PROTEIN_KINASE_ST"/>
    <property type="match status" value="1"/>
</dbReference>
<dbReference type="GO" id="GO:0005524">
    <property type="term" value="F:ATP binding"/>
    <property type="evidence" value="ECO:0007669"/>
    <property type="project" value="UniProtKB-KW"/>
</dbReference>
<keyword evidence="5" id="KW-0808">Transferase</keyword>